<proteinExistence type="predicted"/>
<dbReference type="EMBL" id="SNRW01019728">
    <property type="protein sequence ID" value="KAA6366107.1"/>
    <property type="molecule type" value="Genomic_DNA"/>
</dbReference>
<feature type="transmembrane region" description="Helical" evidence="1">
    <location>
        <begin position="52"/>
        <end position="73"/>
    </location>
</feature>
<organism evidence="2 3">
    <name type="scientific">Streblomastix strix</name>
    <dbReference type="NCBI Taxonomy" id="222440"/>
    <lineage>
        <taxon>Eukaryota</taxon>
        <taxon>Metamonada</taxon>
        <taxon>Preaxostyla</taxon>
        <taxon>Oxymonadida</taxon>
        <taxon>Streblomastigidae</taxon>
        <taxon>Streblomastix</taxon>
    </lineage>
</organism>
<reference evidence="2 3" key="1">
    <citation type="submission" date="2019-03" db="EMBL/GenBank/DDBJ databases">
        <title>Single cell metagenomics reveals metabolic interactions within the superorganism composed of flagellate Streblomastix strix and complex community of Bacteroidetes bacteria on its surface.</title>
        <authorList>
            <person name="Treitli S.C."/>
            <person name="Kolisko M."/>
            <person name="Husnik F."/>
            <person name="Keeling P."/>
            <person name="Hampl V."/>
        </authorList>
    </citation>
    <scope>NUCLEOTIDE SEQUENCE [LARGE SCALE GENOMIC DNA]</scope>
    <source>
        <strain evidence="2">ST1C</strain>
    </source>
</reference>
<protein>
    <submittedName>
        <fullName evidence="2">Uncharacterized protein</fullName>
    </submittedName>
</protein>
<keyword evidence="1" id="KW-0812">Transmembrane</keyword>
<dbReference type="AlphaFoldDB" id="A0A5J4U689"/>
<evidence type="ECO:0000313" key="3">
    <source>
        <dbReference type="Proteomes" id="UP000324800"/>
    </source>
</evidence>
<dbReference type="Proteomes" id="UP000324800">
    <property type="component" value="Unassembled WGS sequence"/>
</dbReference>
<evidence type="ECO:0000256" key="1">
    <source>
        <dbReference type="SAM" id="Phobius"/>
    </source>
</evidence>
<gene>
    <name evidence="2" type="ORF">EZS28_038364</name>
</gene>
<sequence>MYQHLRQSRRLSGVGQKTEISKPAFFINLFTLSEISLAVKDERPKVHINKTAAFQFGTLSIILLFNFGTAYAVDVNQSSSASS</sequence>
<evidence type="ECO:0000313" key="2">
    <source>
        <dbReference type="EMBL" id="KAA6366107.1"/>
    </source>
</evidence>
<name>A0A5J4U689_9EUKA</name>
<accession>A0A5J4U689</accession>
<keyword evidence="1" id="KW-1133">Transmembrane helix</keyword>
<comment type="caution">
    <text evidence="2">The sequence shown here is derived from an EMBL/GenBank/DDBJ whole genome shotgun (WGS) entry which is preliminary data.</text>
</comment>
<keyword evidence="1" id="KW-0472">Membrane</keyword>